<evidence type="ECO:0000313" key="8">
    <source>
        <dbReference type="Proteomes" id="UP001055712"/>
    </source>
</evidence>
<gene>
    <name evidence="7" type="ORF">D9Q98_009765</name>
</gene>
<evidence type="ECO:0000256" key="2">
    <source>
        <dbReference type="ARBA" id="ARBA00010199"/>
    </source>
</evidence>
<evidence type="ECO:0000256" key="6">
    <source>
        <dbReference type="SAM" id="Phobius"/>
    </source>
</evidence>
<dbReference type="PANTHER" id="PTHR42893">
    <property type="entry name" value="PROTEIN DETOXIFICATION 44, CHLOROPLASTIC-RELATED"/>
    <property type="match status" value="1"/>
</dbReference>
<reference evidence="7" key="2">
    <citation type="submission" date="2020-11" db="EMBL/GenBank/DDBJ databases">
        <authorList>
            <person name="Cecchin M."/>
            <person name="Marcolungo L."/>
            <person name="Rossato M."/>
            <person name="Girolomoni L."/>
            <person name="Cosentino E."/>
            <person name="Cuine S."/>
            <person name="Li-Beisson Y."/>
            <person name="Delledonne M."/>
            <person name="Ballottari M."/>
        </authorList>
    </citation>
    <scope>NUCLEOTIDE SEQUENCE</scope>
    <source>
        <strain evidence="7">211/11P</strain>
        <tissue evidence="7">Whole cell</tissue>
    </source>
</reference>
<feature type="transmembrane region" description="Helical" evidence="6">
    <location>
        <begin position="51"/>
        <end position="70"/>
    </location>
</feature>
<dbReference type="OrthoDB" id="423427at2759"/>
<evidence type="ECO:0000256" key="3">
    <source>
        <dbReference type="ARBA" id="ARBA00022692"/>
    </source>
</evidence>
<accession>A0A9D4TF19</accession>
<keyword evidence="3 6" id="KW-0812">Transmembrane</keyword>
<keyword evidence="8" id="KW-1185">Reference proteome</keyword>
<evidence type="ECO:0000313" key="7">
    <source>
        <dbReference type="EMBL" id="KAI3423931.1"/>
    </source>
</evidence>
<keyword evidence="5 6" id="KW-0472">Membrane</keyword>
<comment type="similarity">
    <text evidence="2">Belongs to the multi antimicrobial extrusion (MATE) (TC 2.A.66.1) family.</text>
</comment>
<dbReference type="AlphaFoldDB" id="A0A9D4TF19"/>
<evidence type="ECO:0000256" key="4">
    <source>
        <dbReference type="ARBA" id="ARBA00022989"/>
    </source>
</evidence>
<keyword evidence="4 6" id="KW-1133">Transmembrane helix</keyword>
<name>A0A9D4TF19_CHLVU</name>
<dbReference type="GO" id="GO:0042910">
    <property type="term" value="F:xenobiotic transmembrane transporter activity"/>
    <property type="evidence" value="ECO:0007669"/>
    <property type="project" value="InterPro"/>
</dbReference>
<dbReference type="GO" id="GO:0015297">
    <property type="term" value="F:antiporter activity"/>
    <property type="evidence" value="ECO:0007669"/>
    <property type="project" value="InterPro"/>
</dbReference>
<dbReference type="InterPro" id="IPR044644">
    <property type="entry name" value="DinF-like"/>
</dbReference>
<dbReference type="InterPro" id="IPR002528">
    <property type="entry name" value="MATE_fam"/>
</dbReference>
<feature type="transmembrane region" description="Helical" evidence="6">
    <location>
        <begin position="219"/>
        <end position="239"/>
    </location>
</feature>
<feature type="transmembrane region" description="Helical" evidence="6">
    <location>
        <begin position="122"/>
        <end position="148"/>
    </location>
</feature>
<comment type="caution">
    <text evidence="7">The sequence shown here is derived from an EMBL/GenBank/DDBJ whole genome shotgun (WGS) entry which is preliminary data.</text>
</comment>
<dbReference type="Pfam" id="PF01554">
    <property type="entry name" value="MatE"/>
    <property type="match status" value="1"/>
</dbReference>
<feature type="transmembrane region" description="Helical" evidence="6">
    <location>
        <begin position="168"/>
        <end position="188"/>
    </location>
</feature>
<evidence type="ECO:0000256" key="5">
    <source>
        <dbReference type="ARBA" id="ARBA00023136"/>
    </source>
</evidence>
<dbReference type="EMBL" id="SIDB01000014">
    <property type="protein sequence ID" value="KAI3423931.1"/>
    <property type="molecule type" value="Genomic_DNA"/>
</dbReference>
<dbReference type="GO" id="GO:0016020">
    <property type="term" value="C:membrane"/>
    <property type="evidence" value="ECO:0007669"/>
    <property type="project" value="UniProtKB-SubCell"/>
</dbReference>
<dbReference type="PANTHER" id="PTHR42893:SF44">
    <property type="entry name" value="PROTEIN DETOXIFICATION"/>
    <property type="match status" value="1"/>
</dbReference>
<comment type="subcellular location">
    <subcellularLocation>
        <location evidence="1">Membrane</location>
        <topology evidence="1">Multi-pass membrane protein</topology>
    </subcellularLocation>
</comment>
<dbReference type="Proteomes" id="UP001055712">
    <property type="component" value="Unassembled WGS sequence"/>
</dbReference>
<organism evidence="7 8">
    <name type="scientific">Chlorella vulgaris</name>
    <name type="common">Green alga</name>
    <dbReference type="NCBI Taxonomy" id="3077"/>
    <lineage>
        <taxon>Eukaryota</taxon>
        <taxon>Viridiplantae</taxon>
        <taxon>Chlorophyta</taxon>
        <taxon>core chlorophytes</taxon>
        <taxon>Trebouxiophyceae</taxon>
        <taxon>Chlorellales</taxon>
        <taxon>Chlorellaceae</taxon>
        <taxon>Chlorella clade</taxon>
        <taxon>Chlorella</taxon>
    </lineage>
</organism>
<feature type="transmembrane region" description="Helical" evidence="6">
    <location>
        <begin position="6"/>
        <end position="25"/>
    </location>
</feature>
<reference evidence="7" key="1">
    <citation type="journal article" date="2019" name="Plant J.">
        <title>Chlorella vulgaris genome assembly and annotation reveals the molecular basis for metabolic acclimation to high light conditions.</title>
        <authorList>
            <person name="Cecchin M."/>
            <person name="Marcolungo L."/>
            <person name="Rossato M."/>
            <person name="Girolomoni L."/>
            <person name="Cosentino E."/>
            <person name="Cuine S."/>
            <person name="Li-Beisson Y."/>
            <person name="Delledonne M."/>
            <person name="Ballottari M."/>
        </authorList>
    </citation>
    <scope>NUCLEOTIDE SEQUENCE</scope>
    <source>
        <strain evidence="7">211/11P</strain>
    </source>
</reference>
<protein>
    <submittedName>
        <fullName evidence="7">Uncharacterized protein</fullName>
    </submittedName>
</protein>
<evidence type="ECO:0000256" key="1">
    <source>
        <dbReference type="ARBA" id="ARBA00004141"/>
    </source>
</evidence>
<sequence length="273" mass="28309">MGVVGAAAATAAAQYFGAAYSLWYLQRKGSAPGGIRLRWTGLPRAGQMNQFLAIASTLFTRTIFGMAAYFSMTSSAAHMGTIVTAAHQVAMQTFWFLAYFPEPLSLAAQTLLARDKGQPTQAAYWAWLLLRAGVALGLVLAAAVGAAFTWGAALFTSDAAVQVAVRQLAPVAMLAAAICSVMMAFDGISVGSGKFAHLPPSNVIGLAATLATLHAGRQAGLGLVAVWWALVAFYGTRLVGHLLHYWHARGGVFAAGGWQSSSGSSVVADGAAI</sequence>
<proteinExistence type="inferred from homology"/>